<feature type="binding site" evidence="8">
    <location>
        <begin position="25"/>
        <end position="30"/>
    </location>
    <ligand>
        <name>ATP</name>
        <dbReference type="ChEBI" id="CHEBI:30616"/>
    </ligand>
</feature>
<evidence type="ECO:0000256" key="7">
    <source>
        <dbReference type="ARBA" id="ARBA00048539"/>
    </source>
</evidence>
<dbReference type="EMBL" id="QOVF01000012">
    <property type="protein sequence ID" value="KAA0689785.1"/>
    <property type="molecule type" value="Genomic_DNA"/>
</dbReference>
<accession>A0A7V7KRW3</accession>
<keyword evidence="6 8" id="KW-0067">ATP-binding</keyword>
<keyword evidence="3 8" id="KW-0436">Ligase</keyword>
<dbReference type="Gene3D" id="3.40.50.620">
    <property type="entry name" value="HUPs"/>
    <property type="match status" value="1"/>
</dbReference>
<name>A0A7V7KRW3_9GAMM</name>
<dbReference type="PANTHER" id="PTHR43033">
    <property type="entry name" value="TRNA(ILE)-LYSIDINE SYNTHASE-RELATED"/>
    <property type="match status" value="1"/>
</dbReference>
<dbReference type="SUPFAM" id="SSF82829">
    <property type="entry name" value="MesJ substrate recognition domain-like"/>
    <property type="match status" value="1"/>
</dbReference>
<protein>
    <recommendedName>
        <fullName evidence="8">tRNA(Ile)-lysidine synthase</fullName>
        <ecNumber evidence="8">6.3.4.19</ecNumber>
    </recommendedName>
    <alternativeName>
        <fullName evidence="8">tRNA(Ile)-2-lysyl-cytidine synthase</fullName>
    </alternativeName>
    <alternativeName>
        <fullName evidence="8">tRNA(Ile)-lysidine synthetase</fullName>
    </alternativeName>
</protein>
<dbReference type="SUPFAM" id="SSF56037">
    <property type="entry name" value="PheT/TilS domain"/>
    <property type="match status" value="1"/>
</dbReference>
<dbReference type="InterPro" id="IPR012796">
    <property type="entry name" value="Lysidine-tRNA-synth_C"/>
</dbReference>
<comment type="caution">
    <text evidence="10">The sequence shown here is derived from an EMBL/GenBank/DDBJ whole genome shotgun (WGS) entry which is preliminary data.</text>
</comment>
<comment type="similarity">
    <text evidence="8">Belongs to the tRNA(Ile)-lysidine synthase family.</text>
</comment>
<dbReference type="OrthoDB" id="9807403at2"/>
<comment type="domain">
    <text evidence="8">The N-terminal region contains the highly conserved SGGXDS motif, predicted to be a P-loop motif involved in ATP binding.</text>
</comment>
<dbReference type="InterPro" id="IPR012795">
    <property type="entry name" value="tRNA_Ile_lys_synt_N"/>
</dbReference>
<dbReference type="GO" id="GO:0006400">
    <property type="term" value="P:tRNA modification"/>
    <property type="evidence" value="ECO:0007669"/>
    <property type="project" value="UniProtKB-UniRule"/>
</dbReference>
<dbReference type="GO" id="GO:0005737">
    <property type="term" value="C:cytoplasm"/>
    <property type="evidence" value="ECO:0007669"/>
    <property type="project" value="UniProtKB-SubCell"/>
</dbReference>
<keyword evidence="5 8" id="KW-0547">Nucleotide-binding</keyword>
<comment type="function">
    <text evidence="8">Ligates lysine onto the cytidine present at position 34 of the AUA codon-specific tRNA(Ile) that contains the anticodon CAU, in an ATP-dependent manner. Cytidine is converted to lysidine, thus changing the amino acid specificity of the tRNA from methionine to isoleucine.</text>
</comment>
<gene>
    <name evidence="8 10" type="primary">tilS</name>
    <name evidence="10" type="ORF">DT594_18770</name>
</gene>
<dbReference type="EC" id="6.3.4.19" evidence="8"/>
<evidence type="ECO:0000313" key="10">
    <source>
        <dbReference type="EMBL" id="KAA0689785.1"/>
    </source>
</evidence>
<dbReference type="SMART" id="SM00977">
    <property type="entry name" value="TilS_C"/>
    <property type="match status" value="1"/>
</dbReference>
<keyword evidence="2 8" id="KW-0963">Cytoplasm</keyword>
<dbReference type="InterPro" id="IPR014729">
    <property type="entry name" value="Rossmann-like_a/b/a_fold"/>
</dbReference>
<evidence type="ECO:0000256" key="1">
    <source>
        <dbReference type="ARBA" id="ARBA00004496"/>
    </source>
</evidence>
<reference evidence="10 11" key="1">
    <citation type="submission" date="2018-07" db="EMBL/GenBank/DDBJ databases">
        <title>Pseudomonas laoshanensis sp. nov., isolated from soil.</title>
        <authorList>
            <person name="Sun J."/>
            <person name="Yu L."/>
            <person name="Wang M."/>
            <person name="Zhang C."/>
        </authorList>
    </citation>
    <scope>NUCLEOTIDE SEQUENCE [LARGE SCALE GENOMIC DNA]</scope>
    <source>
        <strain evidence="10 11">Y22</strain>
    </source>
</reference>
<keyword evidence="11" id="KW-1185">Reference proteome</keyword>
<dbReference type="SUPFAM" id="SSF52402">
    <property type="entry name" value="Adenine nucleotide alpha hydrolases-like"/>
    <property type="match status" value="1"/>
</dbReference>
<evidence type="ECO:0000256" key="4">
    <source>
        <dbReference type="ARBA" id="ARBA00022694"/>
    </source>
</evidence>
<sequence length="442" mass="49452">MFSAQELLRQLLPCTDAPTWWLGLSGGMDSMVLLDALTELRDHHSLPPIKALHIHHGLHADADLWAEHCLQQCRVRGVELIVERVQLTPGASIEAQARAARYQAFAAHMGSDDCLLLAHHQDDQLETLLFRILRGTGLRGLAGMPQRRALAQGHLYRPLLGWSRSELLARAESRQLSWIEDPANQDQRFARTHLRHDLLPRLRDSWPAAPDSLLQLAEHAADANLILDERAQEDLQLAQPGVTDPWLCAWQSLDAGYVQTLSLPRQANLLRYWCQLNQFTSPPRRQLQTFLSQLAADGDGQPEMRVADYRLCRSSGRIWLLPDATACTPVPQPLPLWGDTPLSASNGTLLITPAEQGIAWRAGLWQVRYRQGGELIKPPGRPTQSLKDLLQQSGIPLWLRARVPLLYCDEQLVSVAGRWNAQDAAASGNESAFQVTWLPLTD</sequence>
<dbReference type="InterPro" id="IPR015262">
    <property type="entry name" value="tRNA_Ile_lys_synt_subst-bd"/>
</dbReference>
<dbReference type="GO" id="GO:0032267">
    <property type="term" value="F:tRNA(Ile)-lysidine synthase activity"/>
    <property type="evidence" value="ECO:0007669"/>
    <property type="project" value="UniProtKB-EC"/>
</dbReference>
<comment type="subcellular location">
    <subcellularLocation>
        <location evidence="1 8">Cytoplasm</location>
    </subcellularLocation>
</comment>
<evidence type="ECO:0000256" key="8">
    <source>
        <dbReference type="HAMAP-Rule" id="MF_01161"/>
    </source>
</evidence>
<dbReference type="Gene3D" id="1.20.59.20">
    <property type="match status" value="1"/>
</dbReference>
<dbReference type="Pfam" id="PF11734">
    <property type="entry name" value="TilS_C"/>
    <property type="match status" value="1"/>
</dbReference>
<comment type="catalytic activity">
    <reaction evidence="7 8">
        <text>cytidine(34) in tRNA(Ile2) + L-lysine + ATP = lysidine(34) in tRNA(Ile2) + AMP + diphosphate + H(+)</text>
        <dbReference type="Rhea" id="RHEA:43744"/>
        <dbReference type="Rhea" id="RHEA-COMP:10625"/>
        <dbReference type="Rhea" id="RHEA-COMP:10670"/>
        <dbReference type="ChEBI" id="CHEBI:15378"/>
        <dbReference type="ChEBI" id="CHEBI:30616"/>
        <dbReference type="ChEBI" id="CHEBI:32551"/>
        <dbReference type="ChEBI" id="CHEBI:33019"/>
        <dbReference type="ChEBI" id="CHEBI:82748"/>
        <dbReference type="ChEBI" id="CHEBI:83665"/>
        <dbReference type="ChEBI" id="CHEBI:456215"/>
        <dbReference type="EC" id="6.3.4.19"/>
    </reaction>
</comment>
<dbReference type="CDD" id="cd01992">
    <property type="entry name" value="TilS_N"/>
    <property type="match status" value="1"/>
</dbReference>
<feature type="domain" description="Lysidine-tRNA(Ile) synthetase C-terminal" evidence="9">
    <location>
        <begin position="365"/>
        <end position="437"/>
    </location>
</feature>
<dbReference type="InterPro" id="IPR011063">
    <property type="entry name" value="TilS/TtcA_N"/>
</dbReference>
<evidence type="ECO:0000256" key="3">
    <source>
        <dbReference type="ARBA" id="ARBA00022598"/>
    </source>
</evidence>
<dbReference type="GO" id="GO:0005524">
    <property type="term" value="F:ATP binding"/>
    <property type="evidence" value="ECO:0007669"/>
    <property type="project" value="UniProtKB-UniRule"/>
</dbReference>
<proteinExistence type="inferred from homology"/>
<dbReference type="Proteomes" id="UP000463138">
    <property type="component" value="Unassembled WGS sequence"/>
</dbReference>
<dbReference type="Pfam" id="PF09179">
    <property type="entry name" value="TilS"/>
    <property type="match status" value="1"/>
</dbReference>
<dbReference type="Pfam" id="PF01171">
    <property type="entry name" value="ATP_bind_3"/>
    <property type="match status" value="1"/>
</dbReference>
<dbReference type="HAMAP" id="MF_01161">
    <property type="entry name" value="tRNA_Ile_lys_synt"/>
    <property type="match status" value="1"/>
</dbReference>
<dbReference type="PANTHER" id="PTHR43033:SF1">
    <property type="entry name" value="TRNA(ILE)-LYSIDINE SYNTHASE-RELATED"/>
    <property type="match status" value="1"/>
</dbReference>
<organism evidence="10 11">
    <name type="scientific">Halopseudomonas laoshanensis</name>
    <dbReference type="NCBI Taxonomy" id="2268758"/>
    <lineage>
        <taxon>Bacteria</taxon>
        <taxon>Pseudomonadati</taxon>
        <taxon>Pseudomonadota</taxon>
        <taxon>Gammaproteobacteria</taxon>
        <taxon>Pseudomonadales</taxon>
        <taxon>Pseudomonadaceae</taxon>
        <taxon>Halopseudomonas</taxon>
    </lineage>
</organism>
<dbReference type="NCBIfam" id="TIGR02433">
    <property type="entry name" value="lysidine_TilS_C"/>
    <property type="match status" value="1"/>
</dbReference>
<dbReference type="InterPro" id="IPR012094">
    <property type="entry name" value="tRNA_Ile_lys_synt"/>
</dbReference>
<evidence type="ECO:0000313" key="11">
    <source>
        <dbReference type="Proteomes" id="UP000463138"/>
    </source>
</evidence>
<keyword evidence="4 8" id="KW-0819">tRNA processing</keyword>
<evidence type="ECO:0000256" key="5">
    <source>
        <dbReference type="ARBA" id="ARBA00022741"/>
    </source>
</evidence>
<evidence type="ECO:0000256" key="6">
    <source>
        <dbReference type="ARBA" id="ARBA00022840"/>
    </source>
</evidence>
<dbReference type="NCBIfam" id="TIGR02432">
    <property type="entry name" value="lysidine_TilS_N"/>
    <property type="match status" value="1"/>
</dbReference>
<evidence type="ECO:0000256" key="2">
    <source>
        <dbReference type="ARBA" id="ARBA00022490"/>
    </source>
</evidence>
<dbReference type="AlphaFoldDB" id="A0A7V7KRW3"/>
<evidence type="ECO:0000259" key="9">
    <source>
        <dbReference type="SMART" id="SM00977"/>
    </source>
</evidence>
<dbReference type="RefSeq" id="WP_149334692.1">
    <property type="nucleotide sequence ID" value="NZ_QOVF01000012.1"/>
</dbReference>